<accession>A0A0C3FYK8</accession>
<feature type="domain" description="NmrA-like" evidence="3">
    <location>
        <begin position="4"/>
        <end position="275"/>
    </location>
</feature>
<dbReference type="Proteomes" id="UP000054166">
    <property type="component" value="Unassembled WGS sequence"/>
</dbReference>
<gene>
    <name evidence="4" type="ORF">PILCRDRAFT_218957</name>
</gene>
<dbReference type="PANTHER" id="PTHR42748">
    <property type="entry name" value="NITROGEN METABOLITE REPRESSION PROTEIN NMRA FAMILY MEMBER"/>
    <property type="match status" value="1"/>
</dbReference>
<dbReference type="Pfam" id="PF05368">
    <property type="entry name" value="NmrA"/>
    <property type="match status" value="1"/>
</dbReference>
<dbReference type="Gene3D" id="3.90.25.10">
    <property type="entry name" value="UDP-galactose 4-epimerase, domain 1"/>
    <property type="match status" value="1"/>
</dbReference>
<sequence length="332" mass="36312">MSPKNILVTGATGQQGRALIAALRPKQDTEAKFHALALTRSSTGPIAKQFALEKHVTVVEGDMMSAESMRKVFEDAKQNGGVWGVYCVIAFPGLGAKADGEEQQGKTVADLALEFGVSAFVYSSSERRGDKFDDEQVGSSKAKVNIERHVRQLGEKGLFWTILRPGFFMENYNGQIGSITVGVLKVGLKPATTMGLIAADDIGRVAAGILESPETFKSQILVAVGDLLTISEQDAAYKEATGRSMASIPSFLARFIITINEHVRGLISNVELFHEKRMNGEYSEYEARVALANKAYPMRTFKAWAEENKKAVVARDKSWNQVSVWKLMTGKQ</sequence>
<dbReference type="InterPro" id="IPR008030">
    <property type="entry name" value="NmrA-like"/>
</dbReference>
<comment type="similarity">
    <text evidence="1">Belongs to the NmrA-type oxidoreductase family.</text>
</comment>
<dbReference type="STRING" id="765440.A0A0C3FYK8"/>
<evidence type="ECO:0000256" key="1">
    <source>
        <dbReference type="ARBA" id="ARBA00006328"/>
    </source>
</evidence>
<dbReference type="PANTHER" id="PTHR42748:SF7">
    <property type="entry name" value="NMRA LIKE REDOX SENSOR 1-RELATED"/>
    <property type="match status" value="1"/>
</dbReference>
<reference evidence="5" key="2">
    <citation type="submission" date="2015-01" db="EMBL/GenBank/DDBJ databases">
        <title>Evolutionary Origins and Diversification of the Mycorrhizal Mutualists.</title>
        <authorList>
            <consortium name="DOE Joint Genome Institute"/>
            <consortium name="Mycorrhizal Genomics Consortium"/>
            <person name="Kohler A."/>
            <person name="Kuo A."/>
            <person name="Nagy L.G."/>
            <person name="Floudas D."/>
            <person name="Copeland A."/>
            <person name="Barry K.W."/>
            <person name="Cichocki N."/>
            <person name="Veneault-Fourrey C."/>
            <person name="LaButti K."/>
            <person name="Lindquist E.A."/>
            <person name="Lipzen A."/>
            <person name="Lundell T."/>
            <person name="Morin E."/>
            <person name="Murat C."/>
            <person name="Riley R."/>
            <person name="Ohm R."/>
            <person name="Sun H."/>
            <person name="Tunlid A."/>
            <person name="Henrissat B."/>
            <person name="Grigoriev I.V."/>
            <person name="Hibbett D.S."/>
            <person name="Martin F."/>
        </authorList>
    </citation>
    <scope>NUCLEOTIDE SEQUENCE [LARGE SCALE GENOMIC DNA]</scope>
    <source>
        <strain evidence="5">F 1598</strain>
    </source>
</reference>
<dbReference type="InterPro" id="IPR051164">
    <property type="entry name" value="NmrA-like_oxidored"/>
</dbReference>
<dbReference type="InParanoid" id="A0A0C3FYK8"/>
<evidence type="ECO:0000259" key="3">
    <source>
        <dbReference type="Pfam" id="PF05368"/>
    </source>
</evidence>
<protein>
    <recommendedName>
        <fullName evidence="3">NmrA-like domain-containing protein</fullName>
    </recommendedName>
</protein>
<organism evidence="4 5">
    <name type="scientific">Piloderma croceum (strain F 1598)</name>
    <dbReference type="NCBI Taxonomy" id="765440"/>
    <lineage>
        <taxon>Eukaryota</taxon>
        <taxon>Fungi</taxon>
        <taxon>Dikarya</taxon>
        <taxon>Basidiomycota</taxon>
        <taxon>Agaricomycotina</taxon>
        <taxon>Agaricomycetes</taxon>
        <taxon>Agaricomycetidae</taxon>
        <taxon>Atheliales</taxon>
        <taxon>Atheliaceae</taxon>
        <taxon>Piloderma</taxon>
    </lineage>
</organism>
<reference evidence="4 5" key="1">
    <citation type="submission" date="2014-04" db="EMBL/GenBank/DDBJ databases">
        <authorList>
            <consortium name="DOE Joint Genome Institute"/>
            <person name="Kuo A."/>
            <person name="Tarkka M."/>
            <person name="Buscot F."/>
            <person name="Kohler A."/>
            <person name="Nagy L.G."/>
            <person name="Floudas D."/>
            <person name="Copeland A."/>
            <person name="Barry K.W."/>
            <person name="Cichocki N."/>
            <person name="Veneault-Fourrey C."/>
            <person name="LaButti K."/>
            <person name="Lindquist E.A."/>
            <person name="Lipzen A."/>
            <person name="Lundell T."/>
            <person name="Morin E."/>
            <person name="Murat C."/>
            <person name="Sun H."/>
            <person name="Tunlid A."/>
            <person name="Henrissat B."/>
            <person name="Grigoriev I.V."/>
            <person name="Hibbett D.S."/>
            <person name="Martin F."/>
            <person name="Nordberg H.P."/>
            <person name="Cantor M.N."/>
            <person name="Hua S.X."/>
        </authorList>
    </citation>
    <scope>NUCLEOTIDE SEQUENCE [LARGE SCALE GENOMIC DNA]</scope>
    <source>
        <strain evidence="4 5">F 1598</strain>
    </source>
</reference>
<keyword evidence="5" id="KW-1185">Reference proteome</keyword>
<dbReference type="GO" id="GO:0005634">
    <property type="term" value="C:nucleus"/>
    <property type="evidence" value="ECO:0007669"/>
    <property type="project" value="TreeGrafter"/>
</dbReference>
<evidence type="ECO:0000313" key="4">
    <source>
        <dbReference type="EMBL" id="KIM89265.1"/>
    </source>
</evidence>
<dbReference type="InterPro" id="IPR036291">
    <property type="entry name" value="NAD(P)-bd_dom_sf"/>
</dbReference>
<keyword evidence="2" id="KW-0521">NADP</keyword>
<dbReference type="SUPFAM" id="SSF51735">
    <property type="entry name" value="NAD(P)-binding Rossmann-fold domains"/>
    <property type="match status" value="1"/>
</dbReference>
<dbReference type="HOGENOM" id="CLU_007383_8_4_1"/>
<name>A0A0C3FYK8_PILCF</name>
<dbReference type="OrthoDB" id="9997102at2759"/>
<dbReference type="AlphaFoldDB" id="A0A0C3FYK8"/>
<dbReference type="EMBL" id="KN832975">
    <property type="protein sequence ID" value="KIM89265.1"/>
    <property type="molecule type" value="Genomic_DNA"/>
</dbReference>
<evidence type="ECO:0000256" key="2">
    <source>
        <dbReference type="ARBA" id="ARBA00022857"/>
    </source>
</evidence>
<evidence type="ECO:0000313" key="5">
    <source>
        <dbReference type="Proteomes" id="UP000054166"/>
    </source>
</evidence>
<dbReference type="Gene3D" id="3.40.50.720">
    <property type="entry name" value="NAD(P)-binding Rossmann-like Domain"/>
    <property type="match status" value="1"/>
</dbReference>
<proteinExistence type="inferred from homology"/>